<evidence type="ECO:0000256" key="1">
    <source>
        <dbReference type="SAM" id="MobiDB-lite"/>
    </source>
</evidence>
<gene>
    <name evidence="3" type="ordered locus">XALc_0179</name>
</gene>
<keyword evidence="2" id="KW-0812">Transmembrane</keyword>
<dbReference type="RefSeq" id="WP_012914742.1">
    <property type="nucleotide sequence ID" value="NC_013722.1"/>
</dbReference>
<evidence type="ECO:0000313" key="4">
    <source>
        <dbReference type="Proteomes" id="UP000001890"/>
    </source>
</evidence>
<feature type="transmembrane region" description="Helical" evidence="2">
    <location>
        <begin position="37"/>
        <end position="56"/>
    </location>
</feature>
<reference evidence="3 4" key="1">
    <citation type="journal article" date="2009" name="BMC Genomics">
        <title>The complete genome sequence of Xanthomonas albilineans provides new insights into the reductive genome evolution of the xylem-limited Xanthomonadaceae.</title>
        <authorList>
            <person name="Pieretti I."/>
            <person name="Royer M."/>
            <person name="Barbe V."/>
            <person name="Carrere S."/>
            <person name="Koebnik R."/>
            <person name="Cociancich S."/>
            <person name="Couloux A."/>
            <person name="Darrasse A."/>
            <person name="Gouzy J."/>
            <person name="Jacques M.A."/>
            <person name="Lauber E."/>
            <person name="Manceau C."/>
            <person name="Mangenot S."/>
            <person name="Poussier S."/>
            <person name="Segurens B."/>
            <person name="Szurek B."/>
            <person name="Verdier V."/>
            <person name="Arlat M."/>
            <person name="Rott P."/>
        </authorList>
    </citation>
    <scope>NUCLEOTIDE SEQUENCE [LARGE SCALE GENOMIC DNA]</scope>
    <source>
        <strain evidence="4">GPE PC73 / CFBP 7063</strain>
    </source>
</reference>
<sequence length="88" mass="10126">MTIFRMLRFCIAVFFAVVACVLADLLRRCVIVDAWSIAPYVVVVLVLSLYATRMAWRAARRSRLPTDFVRPKQPQSPDFPDTPKRGIR</sequence>
<dbReference type="EMBL" id="FP565176">
    <property type="protein sequence ID" value="CBA14725.1"/>
    <property type="molecule type" value="Genomic_DNA"/>
</dbReference>
<evidence type="ECO:0000256" key="2">
    <source>
        <dbReference type="SAM" id="Phobius"/>
    </source>
</evidence>
<protein>
    <submittedName>
        <fullName evidence="3">Uncharacterized protein</fullName>
    </submittedName>
</protein>
<dbReference type="STRING" id="380358.XALC_0179"/>
<proteinExistence type="predicted"/>
<dbReference type="AlphaFoldDB" id="D2U8R9"/>
<dbReference type="Proteomes" id="UP000001890">
    <property type="component" value="Chromosome"/>
</dbReference>
<dbReference type="PROSITE" id="PS51257">
    <property type="entry name" value="PROKAR_LIPOPROTEIN"/>
    <property type="match status" value="1"/>
</dbReference>
<accession>D2U8R9</accession>
<name>D2U8R9_XANAP</name>
<evidence type="ECO:0000313" key="3">
    <source>
        <dbReference type="EMBL" id="CBA14725.1"/>
    </source>
</evidence>
<keyword evidence="2" id="KW-1133">Transmembrane helix</keyword>
<keyword evidence="2" id="KW-0472">Membrane</keyword>
<feature type="region of interest" description="Disordered" evidence="1">
    <location>
        <begin position="67"/>
        <end position="88"/>
    </location>
</feature>
<organism evidence="3 4">
    <name type="scientific">Xanthomonas albilineans (strain GPE PC73 / CFBP 7063)</name>
    <dbReference type="NCBI Taxonomy" id="380358"/>
    <lineage>
        <taxon>Bacteria</taxon>
        <taxon>Pseudomonadati</taxon>
        <taxon>Pseudomonadota</taxon>
        <taxon>Gammaproteobacteria</taxon>
        <taxon>Lysobacterales</taxon>
        <taxon>Lysobacteraceae</taxon>
        <taxon>Xanthomonas</taxon>
    </lineage>
</organism>
<keyword evidence="4" id="KW-1185">Reference proteome</keyword>
<dbReference type="KEGG" id="xal:XALC_0179"/>